<reference evidence="1 2" key="1">
    <citation type="journal article" date="2021" name="J. Hered.">
        <title>A chromosome-level genome assembly of the parasitoid wasp, Cotesia glomerata (Hymenoptera: Braconidae).</title>
        <authorList>
            <person name="Pinto B.J."/>
            <person name="Weis J.J."/>
            <person name="Gamble T."/>
            <person name="Ode P.J."/>
            <person name="Paul R."/>
            <person name="Zaspel J.M."/>
        </authorList>
    </citation>
    <scope>NUCLEOTIDE SEQUENCE [LARGE SCALE GENOMIC DNA]</scope>
    <source>
        <strain evidence="1">CgM1</strain>
    </source>
</reference>
<name>A0AAV7J663_COTGL</name>
<dbReference type="Proteomes" id="UP000826195">
    <property type="component" value="Unassembled WGS sequence"/>
</dbReference>
<dbReference type="EMBL" id="JAHXZJ010000001">
    <property type="protein sequence ID" value="KAH0567233.1"/>
    <property type="molecule type" value="Genomic_DNA"/>
</dbReference>
<keyword evidence="2" id="KW-1185">Reference proteome</keyword>
<dbReference type="AlphaFoldDB" id="A0AAV7J663"/>
<gene>
    <name evidence="1" type="ORF">KQX54_007781</name>
</gene>
<evidence type="ECO:0000313" key="1">
    <source>
        <dbReference type="EMBL" id="KAH0567233.1"/>
    </source>
</evidence>
<proteinExistence type="predicted"/>
<comment type="caution">
    <text evidence="1">The sequence shown here is derived from an EMBL/GenBank/DDBJ whole genome shotgun (WGS) entry which is preliminary data.</text>
</comment>
<accession>A0AAV7J663</accession>
<protein>
    <submittedName>
        <fullName evidence="1">Uncharacterized protein</fullName>
    </submittedName>
</protein>
<sequence>MRESLVIHPSTSMEFPRKSIVRFDIDSRCGNPGPTDRLDFTDAATALYCLSFTLTTTDNVKFDVFLHLRFTELNSQECVPTAPQPPPINYTQCRLILSCTAVSACFCLGGALSSDRNSRKIIKRKHRPSTGR</sequence>
<evidence type="ECO:0000313" key="2">
    <source>
        <dbReference type="Proteomes" id="UP000826195"/>
    </source>
</evidence>
<organism evidence="1 2">
    <name type="scientific">Cotesia glomerata</name>
    <name type="common">Lepidopteran parasitic wasp</name>
    <name type="synonym">Apanteles glomeratus</name>
    <dbReference type="NCBI Taxonomy" id="32391"/>
    <lineage>
        <taxon>Eukaryota</taxon>
        <taxon>Metazoa</taxon>
        <taxon>Ecdysozoa</taxon>
        <taxon>Arthropoda</taxon>
        <taxon>Hexapoda</taxon>
        <taxon>Insecta</taxon>
        <taxon>Pterygota</taxon>
        <taxon>Neoptera</taxon>
        <taxon>Endopterygota</taxon>
        <taxon>Hymenoptera</taxon>
        <taxon>Apocrita</taxon>
        <taxon>Ichneumonoidea</taxon>
        <taxon>Braconidae</taxon>
        <taxon>Microgastrinae</taxon>
        <taxon>Cotesia</taxon>
    </lineage>
</organism>